<dbReference type="Proteomes" id="UP001316803">
    <property type="component" value="Unassembled WGS sequence"/>
</dbReference>
<evidence type="ECO:0000256" key="2">
    <source>
        <dbReference type="SAM" id="SignalP"/>
    </source>
</evidence>
<comment type="caution">
    <text evidence="3">The sequence shown here is derived from an EMBL/GenBank/DDBJ whole genome shotgun (WGS) entry which is preliminary data.</text>
</comment>
<organism evidence="3 4">
    <name type="scientific">Knufia fluminis</name>
    <dbReference type="NCBI Taxonomy" id="191047"/>
    <lineage>
        <taxon>Eukaryota</taxon>
        <taxon>Fungi</taxon>
        <taxon>Dikarya</taxon>
        <taxon>Ascomycota</taxon>
        <taxon>Pezizomycotina</taxon>
        <taxon>Eurotiomycetes</taxon>
        <taxon>Chaetothyriomycetidae</taxon>
        <taxon>Chaetothyriales</taxon>
        <taxon>Trichomeriaceae</taxon>
        <taxon>Knufia</taxon>
    </lineage>
</organism>
<feature type="signal peptide" evidence="2">
    <location>
        <begin position="1"/>
        <end position="22"/>
    </location>
</feature>
<feature type="compositionally biased region" description="Basic and acidic residues" evidence="1">
    <location>
        <begin position="277"/>
        <end position="292"/>
    </location>
</feature>
<feature type="compositionally biased region" description="Basic and acidic residues" evidence="1">
    <location>
        <begin position="300"/>
        <end position="309"/>
    </location>
</feature>
<keyword evidence="4" id="KW-1185">Reference proteome</keyword>
<feature type="compositionally biased region" description="Basic and acidic residues" evidence="1">
    <location>
        <begin position="187"/>
        <end position="206"/>
    </location>
</feature>
<evidence type="ECO:0000313" key="3">
    <source>
        <dbReference type="EMBL" id="KAK5952387.1"/>
    </source>
</evidence>
<feature type="region of interest" description="Disordered" evidence="1">
    <location>
        <begin position="186"/>
        <end position="215"/>
    </location>
</feature>
<evidence type="ECO:0000256" key="1">
    <source>
        <dbReference type="SAM" id="MobiDB-lite"/>
    </source>
</evidence>
<dbReference type="AlphaFoldDB" id="A0AAN8ILQ0"/>
<reference evidence="3 4" key="1">
    <citation type="submission" date="2022-12" db="EMBL/GenBank/DDBJ databases">
        <title>Genomic features and morphological characterization of a novel Knufia sp. strain isolated from spacecraft assembly facility.</title>
        <authorList>
            <person name="Teixeira M."/>
            <person name="Chander A.M."/>
            <person name="Stajich J.E."/>
            <person name="Venkateswaran K."/>
        </authorList>
    </citation>
    <scope>NUCLEOTIDE SEQUENCE [LARGE SCALE GENOMIC DNA]</scope>
    <source>
        <strain evidence="3 4">FJI-L2-BK-P2</strain>
    </source>
</reference>
<evidence type="ECO:0000313" key="4">
    <source>
        <dbReference type="Proteomes" id="UP001316803"/>
    </source>
</evidence>
<accession>A0AAN8ILQ0</accession>
<protein>
    <submittedName>
        <fullName evidence="3">Uncharacterized protein</fullName>
    </submittedName>
</protein>
<proteinExistence type="predicted"/>
<sequence>MHSTNIALLLTTAIGFLPQTYAQASPDAKLTFCFNGGTTDADCITSSTTFDNACKRDSVPNAPGKTLTLSQVTIARSAPGSLDANGKLNTGCQLFTDGLCTVKPGADNAYSECVRLGWDDGLCTIVNTTESQPSNGKVTLGSWRCGPAAEVHDKGVTATGTPSAIPSATHAARGLVEELAAKMAAKKYSEGEPRPTESAHVPRDEQGTDNLIDPFDIKVKTKKAKPKPTNVPRDEPLEARGGVAEIASKMAAQQQKASNNISKIWSAAKGSATPTHVPRDEPVEARSDKEEHVSMIKAAVKDRASRESAEAAATHVSTD</sequence>
<feature type="chain" id="PRO_5042880654" evidence="2">
    <location>
        <begin position="23"/>
        <end position="319"/>
    </location>
</feature>
<name>A0AAN8ILQ0_9EURO</name>
<feature type="region of interest" description="Disordered" evidence="1">
    <location>
        <begin position="267"/>
        <end position="292"/>
    </location>
</feature>
<keyword evidence="2" id="KW-0732">Signal</keyword>
<feature type="region of interest" description="Disordered" evidence="1">
    <location>
        <begin position="300"/>
        <end position="319"/>
    </location>
</feature>
<dbReference type="EMBL" id="JAKLMC020000015">
    <property type="protein sequence ID" value="KAK5952387.1"/>
    <property type="molecule type" value="Genomic_DNA"/>
</dbReference>
<gene>
    <name evidence="3" type="ORF">OHC33_006430</name>
</gene>